<dbReference type="Proteomes" id="UP000054248">
    <property type="component" value="Unassembled WGS sequence"/>
</dbReference>
<feature type="coiled-coil region" evidence="1">
    <location>
        <begin position="45"/>
        <end position="79"/>
    </location>
</feature>
<keyword evidence="4" id="KW-1185">Reference proteome</keyword>
<gene>
    <name evidence="3" type="ORF">M407DRAFT_11708</name>
</gene>
<evidence type="ECO:0000256" key="1">
    <source>
        <dbReference type="SAM" id="Coils"/>
    </source>
</evidence>
<keyword evidence="1" id="KW-0175">Coiled coil</keyword>
<name>A0A0C3Q686_9AGAM</name>
<reference evidence="4" key="2">
    <citation type="submission" date="2015-01" db="EMBL/GenBank/DDBJ databases">
        <title>Evolutionary Origins and Diversification of the Mycorrhizal Mutualists.</title>
        <authorList>
            <consortium name="DOE Joint Genome Institute"/>
            <consortium name="Mycorrhizal Genomics Consortium"/>
            <person name="Kohler A."/>
            <person name="Kuo A."/>
            <person name="Nagy L.G."/>
            <person name="Floudas D."/>
            <person name="Copeland A."/>
            <person name="Barry K.W."/>
            <person name="Cichocki N."/>
            <person name="Veneault-Fourrey C."/>
            <person name="LaButti K."/>
            <person name="Lindquist E.A."/>
            <person name="Lipzen A."/>
            <person name="Lundell T."/>
            <person name="Morin E."/>
            <person name="Murat C."/>
            <person name="Riley R."/>
            <person name="Ohm R."/>
            <person name="Sun H."/>
            <person name="Tunlid A."/>
            <person name="Henrissat B."/>
            <person name="Grigoriev I.V."/>
            <person name="Hibbett D.S."/>
            <person name="Martin F."/>
        </authorList>
    </citation>
    <scope>NUCLEOTIDE SEQUENCE [LARGE SCALE GENOMIC DNA]</scope>
    <source>
        <strain evidence="4">MUT 4182</strain>
    </source>
</reference>
<sequence>MTPSNPGHHSANFSRHSEDDGHESSDNRGSSSDIETSRSALREIVRNLQTEIAEKDQVIEEERSAIQGLKSDVQALKKTAVKRRKRAAAIPVNAPEKVLESVAKKFTVMNHFYITDVEDLLRTNVTDAWQEKERFNSQLNQFEGLVRELDALLPNDLQEKRFELADRWATIFAQAQQDERHSMTHRVRTGNQIQIFGKEIASQLEARLRPTSLLLQQQLGYDAESGKYQRVPPILRANPEEPASPSNMLNSEVVRKVRAVADSLTRLTLAAQTGYPGDAYGPGKSGKGHRSRHQPKREM</sequence>
<feature type="compositionally biased region" description="Polar residues" evidence="2">
    <location>
        <begin position="1"/>
        <end position="14"/>
    </location>
</feature>
<dbReference type="OrthoDB" id="10454752at2759"/>
<dbReference type="AlphaFoldDB" id="A0A0C3Q686"/>
<proteinExistence type="predicted"/>
<dbReference type="EMBL" id="KN823261">
    <property type="protein sequence ID" value="KIO18769.1"/>
    <property type="molecule type" value="Genomic_DNA"/>
</dbReference>
<dbReference type="HOGENOM" id="CLU_931242_0_0_1"/>
<evidence type="ECO:0000313" key="4">
    <source>
        <dbReference type="Proteomes" id="UP000054248"/>
    </source>
</evidence>
<evidence type="ECO:0000313" key="3">
    <source>
        <dbReference type="EMBL" id="KIO18769.1"/>
    </source>
</evidence>
<feature type="compositionally biased region" description="Basic residues" evidence="2">
    <location>
        <begin position="286"/>
        <end position="299"/>
    </location>
</feature>
<evidence type="ECO:0000256" key="2">
    <source>
        <dbReference type="SAM" id="MobiDB-lite"/>
    </source>
</evidence>
<feature type="region of interest" description="Disordered" evidence="2">
    <location>
        <begin position="271"/>
        <end position="299"/>
    </location>
</feature>
<reference evidence="3 4" key="1">
    <citation type="submission" date="2014-04" db="EMBL/GenBank/DDBJ databases">
        <authorList>
            <consortium name="DOE Joint Genome Institute"/>
            <person name="Kuo A."/>
            <person name="Girlanda M."/>
            <person name="Perotto S."/>
            <person name="Kohler A."/>
            <person name="Nagy L.G."/>
            <person name="Floudas D."/>
            <person name="Copeland A."/>
            <person name="Barry K.W."/>
            <person name="Cichocki N."/>
            <person name="Veneault-Fourrey C."/>
            <person name="LaButti K."/>
            <person name="Lindquist E.A."/>
            <person name="Lipzen A."/>
            <person name="Lundell T."/>
            <person name="Morin E."/>
            <person name="Murat C."/>
            <person name="Sun H."/>
            <person name="Tunlid A."/>
            <person name="Henrissat B."/>
            <person name="Grigoriev I.V."/>
            <person name="Hibbett D.S."/>
            <person name="Martin F."/>
            <person name="Nordberg H.P."/>
            <person name="Cantor M.N."/>
            <person name="Hua S.X."/>
        </authorList>
    </citation>
    <scope>NUCLEOTIDE SEQUENCE [LARGE SCALE GENOMIC DNA]</scope>
    <source>
        <strain evidence="3 4">MUT 4182</strain>
    </source>
</reference>
<protein>
    <submittedName>
        <fullName evidence="3">Uncharacterized protein</fullName>
    </submittedName>
</protein>
<feature type="compositionally biased region" description="Polar residues" evidence="2">
    <location>
        <begin position="27"/>
        <end position="38"/>
    </location>
</feature>
<accession>A0A0C3Q686</accession>
<feature type="region of interest" description="Disordered" evidence="2">
    <location>
        <begin position="1"/>
        <end position="38"/>
    </location>
</feature>
<organism evidence="3 4">
    <name type="scientific">Tulasnella calospora MUT 4182</name>
    <dbReference type="NCBI Taxonomy" id="1051891"/>
    <lineage>
        <taxon>Eukaryota</taxon>
        <taxon>Fungi</taxon>
        <taxon>Dikarya</taxon>
        <taxon>Basidiomycota</taxon>
        <taxon>Agaricomycotina</taxon>
        <taxon>Agaricomycetes</taxon>
        <taxon>Cantharellales</taxon>
        <taxon>Tulasnellaceae</taxon>
        <taxon>Tulasnella</taxon>
    </lineage>
</organism>
<feature type="compositionally biased region" description="Basic and acidic residues" evidence="2">
    <location>
        <begin position="15"/>
        <end position="26"/>
    </location>
</feature>